<feature type="region of interest" description="Disordered" evidence="1">
    <location>
        <begin position="182"/>
        <end position="206"/>
    </location>
</feature>
<evidence type="ECO:0000259" key="2">
    <source>
        <dbReference type="Pfam" id="PF03108"/>
    </source>
</evidence>
<sequence length="206" mass="23789">MFELSQQHDIEQSDGGGANFPWTFLRMRTWILGLINHKMMLVATKLGFARYSNYYNDDHFGYENENEEPVISQVFNEVPSQPSHERQVNGVQTKRTKDGQTQSEVGRVRAKYTNSRATLDMIDPQFQVGMKFSNKEEFKKVIDNYSIVHGKPLYLYTNDSSRLRSKCDDPCNWFVFGHQQQQEGDVGQQHQGDVGQQQQQGEDVGQ</sequence>
<comment type="caution">
    <text evidence="3">The sequence shown here is derived from an EMBL/GenBank/DDBJ whole genome shotgun (WGS) entry which is preliminary data.</text>
</comment>
<accession>A0ABD3APU5</accession>
<gene>
    <name evidence="3" type="ORF">ACH5RR_006706</name>
</gene>
<dbReference type="Proteomes" id="UP001630127">
    <property type="component" value="Unassembled WGS sequence"/>
</dbReference>
<name>A0ABD3APU5_9GENT</name>
<dbReference type="Pfam" id="PF03108">
    <property type="entry name" value="DBD_Tnp_Mut"/>
    <property type="match status" value="1"/>
</dbReference>
<evidence type="ECO:0000313" key="4">
    <source>
        <dbReference type="Proteomes" id="UP001630127"/>
    </source>
</evidence>
<proteinExistence type="predicted"/>
<organism evidence="3 4">
    <name type="scientific">Cinchona calisaya</name>
    <dbReference type="NCBI Taxonomy" id="153742"/>
    <lineage>
        <taxon>Eukaryota</taxon>
        <taxon>Viridiplantae</taxon>
        <taxon>Streptophyta</taxon>
        <taxon>Embryophyta</taxon>
        <taxon>Tracheophyta</taxon>
        <taxon>Spermatophyta</taxon>
        <taxon>Magnoliopsida</taxon>
        <taxon>eudicotyledons</taxon>
        <taxon>Gunneridae</taxon>
        <taxon>Pentapetalae</taxon>
        <taxon>asterids</taxon>
        <taxon>lamiids</taxon>
        <taxon>Gentianales</taxon>
        <taxon>Rubiaceae</taxon>
        <taxon>Cinchonoideae</taxon>
        <taxon>Cinchoneae</taxon>
        <taxon>Cinchona</taxon>
    </lineage>
</organism>
<dbReference type="EMBL" id="JBJUIK010000003">
    <property type="protein sequence ID" value="KAL3533185.1"/>
    <property type="molecule type" value="Genomic_DNA"/>
</dbReference>
<evidence type="ECO:0000313" key="3">
    <source>
        <dbReference type="EMBL" id="KAL3533185.1"/>
    </source>
</evidence>
<reference evidence="3 4" key="1">
    <citation type="submission" date="2024-11" db="EMBL/GenBank/DDBJ databases">
        <title>A near-complete genome assembly of Cinchona calisaya.</title>
        <authorList>
            <person name="Lian D.C."/>
            <person name="Zhao X.W."/>
            <person name="Wei L."/>
        </authorList>
    </citation>
    <scope>NUCLEOTIDE SEQUENCE [LARGE SCALE GENOMIC DNA]</scope>
    <source>
        <tissue evidence="3">Nenye</tissue>
    </source>
</reference>
<feature type="domain" description="Transposase MuDR plant" evidence="2">
    <location>
        <begin position="125"/>
        <end position="175"/>
    </location>
</feature>
<evidence type="ECO:0000256" key="1">
    <source>
        <dbReference type="SAM" id="MobiDB-lite"/>
    </source>
</evidence>
<keyword evidence="4" id="KW-1185">Reference proteome</keyword>
<dbReference type="AlphaFoldDB" id="A0ABD3APU5"/>
<feature type="region of interest" description="Disordered" evidence="1">
    <location>
        <begin position="81"/>
        <end position="102"/>
    </location>
</feature>
<feature type="compositionally biased region" description="Polar residues" evidence="1">
    <location>
        <begin position="89"/>
        <end position="102"/>
    </location>
</feature>
<dbReference type="InterPro" id="IPR004332">
    <property type="entry name" value="Transposase_MuDR"/>
</dbReference>
<protein>
    <recommendedName>
        <fullName evidence="2">Transposase MuDR plant domain-containing protein</fullName>
    </recommendedName>
</protein>